<gene>
    <name evidence="1" type="ORF">ACG02S_26025</name>
</gene>
<dbReference type="EMBL" id="JBIGHY010000025">
    <property type="protein sequence ID" value="MFG6417354.1"/>
    <property type="molecule type" value="Genomic_DNA"/>
</dbReference>
<proteinExistence type="predicted"/>
<protein>
    <submittedName>
        <fullName evidence="1">Uncharacterized protein</fullName>
    </submittedName>
</protein>
<evidence type="ECO:0000313" key="1">
    <source>
        <dbReference type="EMBL" id="MFG6417354.1"/>
    </source>
</evidence>
<reference evidence="1 2" key="1">
    <citation type="submission" date="2024-09" db="EMBL/GenBank/DDBJ databases">
        <title>Novel species of the genus Pelomonas and Roseateles isolated from streams.</title>
        <authorList>
            <person name="Lu H."/>
        </authorList>
    </citation>
    <scope>NUCLEOTIDE SEQUENCE [LARGE SCALE GENOMIC DNA]</scope>
    <source>
        <strain evidence="1 2">DC23W</strain>
    </source>
</reference>
<accession>A0ABW7EX06</accession>
<organism evidence="1 2">
    <name type="scientific">Pelomonas dachongensis</name>
    <dbReference type="NCBI Taxonomy" id="3299029"/>
    <lineage>
        <taxon>Bacteria</taxon>
        <taxon>Pseudomonadati</taxon>
        <taxon>Pseudomonadota</taxon>
        <taxon>Betaproteobacteria</taxon>
        <taxon>Burkholderiales</taxon>
        <taxon>Sphaerotilaceae</taxon>
        <taxon>Roseateles</taxon>
    </lineage>
</organism>
<sequence length="77" mass="8955">MHNRDSGRLYAATDLVNFLECEHITSLDLQDLVSPLPRAEVDESTQLIQQKGYEHEDAYVQYLRDQGKVSVWPRHLD</sequence>
<evidence type="ECO:0000313" key="2">
    <source>
        <dbReference type="Proteomes" id="UP001606300"/>
    </source>
</evidence>
<dbReference type="RefSeq" id="WP_394473412.1">
    <property type="nucleotide sequence ID" value="NZ_JBIGHY010000025.1"/>
</dbReference>
<comment type="caution">
    <text evidence="1">The sequence shown here is derived from an EMBL/GenBank/DDBJ whole genome shotgun (WGS) entry which is preliminary data.</text>
</comment>
<name>A0ABW7EX06_9BURK</name>
<keyword evidence="2" id="KW-1185">Reference proteome</keyword>
<dbReference type="Proteomes" id="UP001606300">
    <property type="component" value="Unassembled WGS sequence"/>
</dbReference>